<keyword evidence="5 6" id="KW-0665">Pyrimidine biosynthesis</keyword>
<dbReference type="GO" id="GO:0016757">
    <property type="term" value="F:glycosyltransferase activity"/>
    <property type="evidence" value="ECO:0007669"/>
    <property type="project" value="UniProtKB-KW"/>
</dbReference>
<comment type="caution">
    <text evidence="7">The sequence shown here is derived from an EMBL/GenBank/DDBJ whole genome shotgun (WGS) entry which is preliminary data.</text>
</comment>
<name>A0ABQ6A373_9PROT</name>
<comment type="pathway">
    <text evidence="1 6">Pyrimidine metabolism; UMP biosynthesis via de novo pathway; UMP from orotate: step 1/2.</text>
</comment>
<keyword evidence="8" id="KW-1185">Reference proteome</keyword>
<dbReference type="PANTHER" id="PTHR19278:SF9">
    <property type="entry name" value="URIDINE 5'-MONOPHOSPHATE SYNTHASE"/>
    <property type="match status" value="1"/>
</dbReference>
<reference evidence="8" key="1">
    <citation type="journal article" date="2019" name="Int. J. Syst. Evol. Microbiol.">
        <title>The Global Catalogue of Microorganisms (GCM) 10K type strain sequencing project: providing services to taxonomists for standard genome sequencing and annotation.</title>
        <authorList>
            <consortium name="The Broad Institute Genomics Platform"/>
            <consortium name="The Broad Institute Genome Sequencing Center for Infectious Disease"/>
            <person name="Wu L."/>
            <person name="Ma J."/>
        </authorList>
    </citation>
    <scope>NUCLEOTIDE SEQUENCE [LARGE SCALE GENOMIC DNA]</scope>
    <source>
        <strain evidence="8">NBRC 112502</strain>
    </source>
</reference>
<keyword evidence="4 6" id="KW-0808">Transferase</keyword>
<comment type="caution">
    <text evidence="6">Lacks conserved residue(s) required for the propagation of feature annotation.</text>
</comment>
<feature type="binding site" evidence="6">
    <location>
        <position position="144"/>
    </location>
    <ligand>
        <name>orotate</name>
        <dbReference type="ChEBI" id="CHEBI:30839"/>
    </ligand>
</feature>
<evidence type="ECO:0000256" key="5">
    <source>
        <dbReference type="ARBA" id="ARBA00022975"/>
    </source>
</evidence>
<proteinExistence type="inferred from homology"/>
<keyword evidence="3 6" id="KW-0328">Glycosyltransferase</keyword>
<dbReference type="HAMAP" id="MF_01208">
    <property type="entry name" value="PyrE"/>
    <property type="match status" value="1"/>
</dbReference>
<dbReference type="EC" id="2.4.2.10" evidence="2 6"/>
<evidence type="ECO:0000256" key="3">
    <source>
        <dbReference type="ARBA" id="ARBA00022676"/>
    </source>
</evidence>
<dbReference type="InterPro" id="IPR000836">
    <property type="entry name" value="PRTase_dom"/>
</dbReference>
<evidence type="ECO:0000256" key="6">
    <source>
        <dbReference type="HAMAP-Rule" id="MF_01208"/>
    </source>
</evidence>
<protein>
    <recommendedName>
        <fullName evidence="2 6">Orotate phosphoribosyltransferase</fullName>
        <shortName evidence="6">OPRT</shortName>
        <shortName evidence="6">OPRTase</shortName>
        <ecNumber evidence="2 6">2.4.2.10</ecNumber>
    </recommendedName>
</protein>
<feature type="binding site" evidence="6">
    <location>
        <position position="118"/>
    </location>
    <ligand>
        <name>5-phospho-alpha-D-ribose 1-diphosphate</name>
        <dbReference type="ChEBI" id="CHEBI:58017"/>
        <note>ligand shared between dimeric partners</note>
    </ligand>
</feature>
<accession>A0ABQ6A373</accession>
<comment type="catalytic activity">
    <reaction evidence="6">
        <text>orotidine 5'-phosphate + diphosphate = orotate + 5-phospho-alpha-D-ribose 1-diphosphate</text>
        <dbReference type="Rhea" id="RHEA:10380"/>
        <dbReference type="ChEBI" id="CHEBI:30839"/>
        <dbReference type="ChEBI" id="CHEBI:33019"/>
        <dbReference type="ChEBI" id="CHEBI:57538"/>
        <dbReference type="ChEBI" id="CHEBI:58017"/>
        <dbReference type="EC" id="2.4.2.10"/>
    </reaction>
</comment>
<dbReference type="CDD" id="cd06223">
    <property type="entry name" value="PRTases_typeI"/>
    <property type="match status" value="1"/>
</dbReference>
<dbReference type="EMBL" id="BSOS01000007">
    <property type="protein sequence ID" value="GLR65818.1"/>
    <property type="molecule type" value="Genomic_DNA"/>
</dbReference>
<evidence type="ECO:0000256" key="2">
    <source>
        <dbReference type="ARBA" id="ARBA00011971"/>
    </source>
</evidence>
<dbReference type="PANTHER" id="PTHR19278">
    <property type="entry name" value="OROTATE PHOSPHORIBOSYLTRANSFERASE"/>
    <property type="match status" value="1"/>
</dbReference>
<feature type="binding site" description="in other chain" evidence="6">
    <location>
        <begin position="140"/>
        <end position="148"/>
    </location>
    <ligand>
        <name>5-phospho-alpha-D-ribose 1-diphosphate</name>
        <dbReference type="ChEBI" id="CHEBI:58017"/>
        <note>ligand shared between dimeric partners</note>
    </ligand>
</feature>
<evidence type="ECO:0000313" key="7">
    <source>
        <dbReference type="EMBL" id="GLR65818.1"/>
    </source>
</evidence>
<evidence type="ECO:0000256" key="1">
    <source>
        <dbReference type="ARBA" id="ARBA00004889"/>
    </source>
</evidence>
<dbReference type="InterPro" id="IPR023031">
    <property type="entry name" value="OPRT"/>
</dbReference>
<dbReference type="NCBIfam" id="NF001729">
    <property type="entry name" value="PRK00455.1-3"/>
    <property type="match status" value="1"/>
</dbReference>
<comment type="cofactor">
    <cofactor evidence="6">
        <name>Mg(2+)</name>
        <dbReference type="ChEBI" id="CHEBI:18420"/>
    </cofactor>
</comment>
<feature type="binding site" evidence="6">
    <location>
        <position position="114"/>
    </location>
    <ligand>
        <name>5-phospho-alpha-D-ribose 1-diphosphate</name>
        <dbReference type="ChEBI" id="CHEBI:58017"/>
        <note>ligand shared between dimeric partners</note>
    </ligand>
</feature>
<evidence type="ECO:0000256" key="4">
    <source>
        <dbReference type="ARBA" id="ARBA00022679"/>
    </source>
</evidence>
<comment type="subunit">
    <text evidence="6">Homodimer.</text>
</comment>
<evidence type="ECO:0000313" key="8">
    <source>
        <dbReference type="Proteomes" id="UP001156641"/>
    </source>
</evidence>
<dbReference type="RefSeq" id="WP_284256351.1">
    <property type="nucleotide sequence ID" value="NZ_BSOS01000007.1"/>
</dbReference>
<dbReference type="Proteomes" id="UP001156641">
    <property type="component" value="Unassembled WGS sequence"/>
</dbReference>
<keyword evidence="6" id="KW-0460">Magnesium</keyword>
<feature type="binding site" description="in other chain" evidence="6">
    <location>
        <position position="115"/>
    </location>
    <ligand>
        <name>5-phospho-alpha-D-ribose 1-diphosphate</name>
        <dbReference type="ChEBI" id="CHEBI:58017"/>
        <note>ligand shared between dimeric partners</note>
    </ligand>
</feature>
<comment type="similarity">
    <text evidence="6">Belongs to the purine/pyrimidine phosphoribosyltransferase family. PyrE subfamily.</text>
</comment>
<dbReference type="SUPFAM" id="SSF53271">
    <property type="entry name" value="PRTase-like"/>
    <property type="match status" value="1"/>
</dbReference>
<sequence>MSGRIAAKIDWASDWDRDAALTTAKLLLEIKAVNFRPEEPYTLTSGWKSPVYIDCRKIIFFPRARAKICDLAVEKISRHIGYEAIQAVAGGETAGIPFAAWIAERMSAPMAYIRKQPKGFGRNSLIEGDVPEGMNTLLVEDLTTDGGSKIQFAKALRDAGAICNHTFVVFFYGVFPGSFETLASMDISLHHLCTWWDVLEAAKSQPYFSDSALTGVRKFLENPMAWSAAHGGVGTAEEALAHKLGKAAKPAG</sequence>
<organism evidence="7 8">
    <name type="scientific">Acidocella aquatica</name>
    <dbReference type="NCBI Taxonomy" id="1922313"/>
    <lineage>
        <taxon>Bacteria</taxon>
        <taxon>Pseudomonadati</taxon>
        <taxon>Pseudomonadota</taxon>
        <taxon>Alphaproteobacteria</taxon>
        <taxon>Acetobacterales</taxon>
        <taxon>Acidocellaceae</taxon>
        <taxon>Acidocella</taxon>
    </lineage>
</organism>
<comment type="function">
    <text evidence="6">Catalyzes the transfer of a ribosyl phosphate group from 5-phosphoribose 1-diphosphate to orotate, leading to the formation of orotidine monophosphate (OMP).</text>
</comment>
<dbReference type="Gene3D" id="3.40.50.2020">
    <property type="match status" value="1"/>
</dbReference>
<gene>
    <name evidence="6 7" type="primary">pyrE</name>
    <name evidence="7" type="ORF">GCM10010909_04960</name>
</gene>
<dbReference type="InterPro" id="IPR029057">
    <property type="entry name" value="PRTase-like"/>
</dbReference>